<dbReference type="SUPFAM" id="SSF101874">
    <property type="entry name" value="YceI-like"/>
    <property type="match status" value="1"/>
</dbReference>
<dbReference type="SMART" id="SM00867">
    <property type="entry name" value="YceI"/>
    <property type="match status" value="1"/>
</dbReference>
<sequence>MRTRRLPGRPGACRRPASPCCAPRTGARRTKRVECGWQPSTPPEPMAAYGGIGFPAGVLLAFATLPANSGERIDSARSSAGFEIDTRLGSTIRGRSGGLGGELLRLDDGRLRIVLRLDSRASEVPGRGYYTRLLRGPRFFDSDRYPETVFVSEPFDLDRLRRGGAFEGELSLRGVTRRELLHLSPAECARPLRDCPLQAEGALSRHRYGANGFRGVVGDEVRYRFQLWLEAAQ</sequence>
<evidence type="ECO:0000313" key="4">
    <source>
        <dbReference type="Proteomes" id="UP000275012"/>
    </source>
</evidence>
<organism evidence="3 4">
    <name type="scientific">Solilutibacter pythonis</name>
    <dbReference type="NCBI Taxonomy" id="2483112"/>
    <lineage>
        <taxon>Bacteria</taxon>
        <taxon>Pseudomonadati</taxon>
        <taxon>Pseudomonadota</taxon>
        <taxon>Gammaproteobacteria</taxon>
        <taxon>Lysobacterales</taxon>
        <taxon>Lysobacteraceae</taxon>
        <taxon>Solilutibacter</taxon>
    </lineage>
</organism>
<proteinExistence type="predicted"/>
<dbReference type="PANTHER" id="PTHR34406:SF1">
    <property type="entry name" value="PROTEIN YCEI"/>
    <property type="match status" value="1"/>
</dbReference>
<dbReference type="Proteomes" id="UP000275012">
    <property type="component" value="Unassembled WGS sequence"/>
</dbReference>
<feature type="domain" description="Lipid/polyisoprenoid-binding YceI-like" evidence="2">
    <location>
        <begin position="72"/>
        <end position="230"/>
    </location>
</feature>
<keyword evidence="4" id="KW-1185">Reference proteome</keyword>
<dbReference type="PANTHER" id="PTHR34406">
    <property type="entry name" value="PROTEIN YCEI"/>
    <property type="match status" value="1"/>
</dbReference>
<feature type="region of interest" description="Disordered" evidence="1">
    <location>
        <begin position="1"/>
        <end position="25"/>
    </location>
</feature>
<accession>A0A3M2HPJ4</accession>
<dbReference type="EMBL" id="RFLY01000012">
    <property type="protein sequence ID" value="RMH90938.1"/>
    <property type="molecule type" value="Genomic_DNA"/>
</dbReference>
<dbReference type="Pfam" id="PF04264">
    <property type="entry name" value="YceI"/>
    <property type="match status" value="1"/>
</dbReference>
<dbReference type="InterPro" id="IPR036761">
    <property type="entry name" value="TTHA0802/YceI-like_sf"/>
</dbReference>
<evidence type="ECO:0000256" key="1">
    <source>
        <dbReference type="SAM" id="MobiDB-lite"/>
    </source>
</evidence>
<dbReference type="Gene3D" id="2.40.128.110">
    <property type="entry name" value="Lipid/polyisoprenoid-binding, YceI-like"/>
    <property type="match status" value="1"/>
</dbReference>
<evidence type="ECO:0000259" key="2">
    <source>
        <dbReference type="SMART" id="SM00867"/>
    </source>
</evidence>
<dbReference type="InterPro" id="IPR007372">
    <property type="entry name" value="Lipid/polyisoprenoid-bd_YceI"/>
</dbReference>
<protein>
    <submittedName>
        <fullName evidence="3">Polyisoprenoid-binding protein</fullName>
    </submittedName>
</protein>
<name>A0A3M2HPJ4_9GAMM</name>
<gene>
    <name evidence="3" type="ORF">EBB59_09180</name>
</gene>
<evidence type="ECO:0000313" key="3">
    <source>
        <dbReference type="EMBL" id="RMH90938.1"/>
    </source>
</evidence>
<reference evidence="3 4" key="1">
    <citation type="submission" date="2018-10" db="EMBL/GenBank/DDBJ databases">
        <title>Proposal of Lysobacter pythonis sp. nov. isolated from royal pythons (Python regius).</title>
        <authorList>
            <person name="Hans-Juergen B."/>
            <person name="Huptas C."/>
            <person name="Sandra B."/>
            <person name="Igor L."/>
            <person name="Joachim S."/>
            <person name="Siegfried S."/>
            <person name="Mareike W."/>
            <person name="Peter K."/>
        </authorList>
    </citation>
    <scope>NUCLEOTIDE SEQUENCE [LARGE SCALE GENOMIC DNA]</scope>
    <source>
        <strain evidence="3 4">4284/11</strain>
    </source>
</reference>
<comment type="caution">
    <text evidence="3">The sequence shown here is derived from an EMBL/GenBank/DDBJ whole genome shotgun (WGS) entry which is preliminary data.</text>
</comment>
<dbReference type="AlphaFoldDB" id="A0A3M2HPJ4"/>